<comment type="caution">
    <text evidence="1">The sequence shown here is derived from an EMBL/GenBank/DDBJ whole genome shotgun (WGS) entry which is preliminary data.</text>
</comment>
<accession>A0ACC1P121</accession>
<evidence type="ECO:0000313" key="1">
    <source>
        <dbReference type="EMBL" id="KAJ2984910.1"/>
    </source>
</evidence>
<dbReference type="EMBL" id="JAPDGR010001201">
    <property type="protein sequence ID" value="KAJ2984910.1"/>
    <property type="molecule type" value="Genomic_DNA"/>
</dbReference>
<sequence length="1054" mass="115597">MSRASPGLNTPNSVFASQHGNAEPQDYFWSDLSNPSRTASPAMRANPALLPSAPVTRDRDVMSERRGHSRSRSAAKGGSGDSSKPKDRNSSKPSQKAMLSKALSMANTAVQLDNTNTYGAAREAYIEACELLQQVLARTNGEDDRNKLDAIRKTYTSRIEELDGLVPTNPHGDKALPARPDSFDYHGVQLELAGVDHQPDTAAITRLHRDESPSSQVSSQAMRRPSQVAMYNDFSRHADISSGQRQASFSRSPMRRNFEGNALQIPRPSDQDFLPAPLSPRRPISPAKAPSPEPIVRQDFSLSSQRERLTVAPEFRSHRRNLSHESASWLDPIDESGGSTTSSVHSRSSSRIMRKHIRQPSGDTEAEFDAALDAAVEAAYDDGYEPMEPSAMTYDDIDEDRIANSMRRVEIAKELVRQTEREVAIETAREHERQRQLALGQHSQTYGGGFFDANDSDEEEERMLEEMTREYVMEDFTLSQQTRYQSRVPRESDSSGLTSRTWHSSVGSNPPTGTTTISAVSERTSSGNFRKTSSPPMPPPTQSLPQPPLNRPSSTTGVRNRRLSGQNTKQLKIETSKLGPPPSMPPPPINTSSVAQPQTNSNSIVQQRQALSAVSTRAMPFSTRAPSSPVRGASPAEAAGPASPPRSQDEEIRTSSPSTRPGMRKNFSSSSLKSLKSRQVSLSHIDYTDPLPMTPLSQQVSNSSVSRLPAMPALPTPITTTFADKMAGGFGGLHLFDSDFHSPVAQSPNLMHHRQEQNPDIPLPLEPCPSEPMFRPFWLMRALYQTLAHPRGGYISNRLFVPQDAWKVKGVKLRNIEDKMFQCDLLTAALQKLARVDSTDADAMLDEMQNFENILENAQATLSRRLGTDVGTQGVITFKDEKETEVPPVPRNNSISGKGGGFSWRRLRSKGSAVNLASTYGGKNASGGSTSGVSGILERDVISPGGSLPSLPMVAHPSSRPAKRDVASVKFEGPNANYMASLARLFDAAQTVDQIARQVDDPGLRHADKTQVGLELCTRHAAEFFGFYICRFVLTDLGMLLDKFVKRGSEWVLS</sequence>
<gene>
    <name evidence="1" type="ORF">NUW58_g5813</name>
</gene>
<dbReference type="Proteomes" id="UP001143856">
    <property type="component" value="Unassembled WGS sequence"/>
</dbReference>
<name>A0ACC1P121_9PEZI</name>
<keyword evidence="2" id="KW-1185">Reference proteome</keyword>
<protein>
    <submittedName>
        <fullName evidence="1">Uncharacterized protein</fullName>
    </submittedName>
</protein>
<organism evidence="1 2">
    <name type="scientific">Xylaria curta</name>
    <dbReference type="NCBI Taxonomy" id="42375"/>
    <lineage>
        <taxon>Eukaryota</taxon>
        <taxon>Fungi</taxon>
        <taxon>Dikarya</taxon>
        <taxon>Ascomycota</taxon>
        <taxon>Pezizomycotina</taxon>
        <taxon>Sordariomycetes</taxon>
        <taxon>Xylariomycetidae</taxon>
        <taxon>Xylariales</taxon>
        <taxon>Xylariaceae</taxon>
        <taxon>Xylaria</taxon>
    </lineage>
</organism>
<reference evidence="1" key="1">
    <citation type="submission" date="2022-10" db="EMBL/GenBank/DDBJ databases">
        <title>Genome Sequence of Xylaria curta.</title>
        <authorList>
            <person name="Buettner E."/>
        </authorList>
    </citation>
    <scope>NUCLEOTIDE SEQUENCE</scope>
    <source>
        <strain evidence="1">Babe10</strain>
    </source>
</reference>
<proteinExistence type="predicted"/>
<evidence type="ECO:0000313" key="2">
    <source>
        <dbReference type="Proteomes" id="UP001143856"/>
    </source>
</evidence>